<dbReference type="Pfam" id="PF00651">
    <property type="entry name" value="BTB"/>
    <property type="match status" value="1"/>
</dbReference>
<sequence length="343" mass="38150">MSKEKPDNAQPLEDETEIEKLDAEGDVTLVVGGNSVSPRQFLVSSKVLSLASPVFAKLFGPHFLEGSQMAKHGSITIHLDEDDAKGMGTILGILHYQEIPEIEKLSAKEIVTVVICCDKYDCARVIQLWIEKWFRSLDQGLSAKEYGHALLAAHLLRASDDFSQITRRIQLEFGLGSFHAWDGEEILTLLPRSIRRDLTKAIGDLLNRIHHELQSMDLVLKGTAPVRKCGMMCMTCGKESFLSDISKCYYCKTHTSNPCKEDHRVDVYFSMLRKKNLWPSITPFQTLSANALAVSIKRLKDDLEPSCDEASGCVVTPELKGLEERIDGIIGNVKGLSLYPLSG</sequence>
<organism evidence="2 3">
    <name type="scientific">Byssochlamys spectabilis</name>
    <name type="common">Paecilomyces variotii</name>
    <dbReference type="NCBI Taxonomy" id="264951"/>
    <lineage>
        <taxon>Eukaryota</taxon>
        <taxon>Fungi</taxon>
        <taxon>Dikarya</taxon>
        <taxon>Ascomycota</taxon>
        <taxon>Pezizomycotina</taxon>
        <taxon>Eurotiomycetes</taxon>
        <taxon>Eurotiomycetidae</taxon>
        <taxon>Eurotiales</taxon>
        <taxon>Thermoascaceae</taxon>
        <taxon>Paecilomyces</taxon>
    </lineage>
</organism>
<dbReference type="STRING" id="264951.A0A443HM28"/>
<evidence type="ECO:0000259" key="1">
    <source>
        <dbReference type="PROSITE" id="PS50097"/>
    </source>
</evidence>
<evidence type="ECO:0000313" key="2">
    <source>
        <dbReference type="EMBL" id="RWQ92830.1"/>
    </source>
</evidence>
<dbReference type="Gene3D" id="3.30.710.10">
    <property type="entry name" value="Potassium Channel Kv1.1, Chain A"/>
    <property type="match status" value="1"/>
</dbReference>
<accession>A0A443HM28</accession>
<feature type="domain" description="BTB" evidence="1">
    <location>
        <begin position="25"/>
        <end position="103"/>
    </location>
</feature>
<keyword evidence="3" id="KW-1185">Reference proteome</keyword>
<gene>
    <name evidence="2" type="ORF">C8Q69DRAFT_446965</name>
</gene>
<dbReference type="InterPro" id="IPR011333">
    <property type="entry name" value="SKP1/BTB/POZ_sf"/>
</dbReference>
<comment type="caution">
    <text evidence="2">The sequence shown here is derived from an EMBL/GenBank/DDBJ whole genome shotgun (WGS) entry which is preliminary data.</text>
</comment>
<dbReference type="SUPFAM" id="SSF54695">
    <property type="entry name" value="POZ domain"/>
    <property type="match status" value="1"/>
</dbReference>
<evidence type="ECO:0000313" key="3">
    <source>
        <dbReference type="Proteomes" id="UP000283841"/>
    </source>
</evidence>
<dbReference type="EMBL" id="RCNU01000011">
    <property type="protein sequence ID" value="RWQ92830.1"/>
    <property type="molecule type" value="Genomic_DNA"/>
</dbReference>
<dbReference type="AlphaFoldDB" id="A0A443HM28"/>
<dbReference type="GeneID" id="39598449"/>
<reference evidence="2 3" key="1">
    <citation type="journal article" date="2018" name="Front. Microbiol.">
        <title>Genomic and genetic insights into a cosmopolitan fungus, Paecilomyces variotii (Eurotiales).</title>
        <authorList>
            <person name="Urquhart A.S."/>
            <person name="Mondo S.J."/>
            <person name="Makela M.R."/>
            <person name="Hane J.K."/>
            <person name="Wiebenga A."/>
            <person name="He G."/>
            <person name="Mihaltcheva S."/>
            <person name="Pangilinan J."/>
            <person name="Lipzen A."/>
            <person name="Barry K."/>
            <person name="de Vries R.P."/>
            <person name="Grigoriev I.V."/>
            <person name="Idnurm A."/>
        </authorList>
    </citation>
    <scope>NUCLEOTIDE SEQUENCE [LARGE SCALE GENOMIC DNA]</scope>
    <source>
        <strain evidence="2 3">CBS 101075</strain>
    </source>
</reference>
<dbReference type="RefSeq" id="XP_028482475.1">
    <property type="nucleotide sequence ID" value="XM_028629172.1"/>
</dbReference>
<protein>
    <recommendedName>
        <fullName evidence="1">BTB domain-containing protein</fullName>
    </recommendedName>
</protein>
<dbReference type="VEuPathDB" id="FungiDB:C8Q69DRAFT_446965"/>
<proteinExistence type="predicted"/>
<dbReference type="CDD" id="cd18186">
    <property type="entry name" value="BTB_POZ_ZBTB_KLHL-like"/>
    <property type="match status" value="1"/>
</dbReference>
<name>A0A443HM28_BYSSP</name>
<dbReference type="Proteomes" id="UP000283841">
    <property type="component" value="Unassembled WGS sequence"/>
</dbReference>
<dbReference type="InterPro" id="IPR000210">
    <property type="entry name" value="BTB/POZ_dom"/>
</dbReference>
<dbReference type="PROSITE" id="PS50097">
    <property type="entry name" value="BTB"/>
    <property type="match status" value="1"/>
</dbReference>